<feature type="domain" description="CUB" evidence="4">
    <location>
        <begin position="65"/>
        <end position="196"/>
    </location>
</feature>
<organism evidence="5 6">
    <name type="scientific">Cylicostephanus goldi</name>
    <name type="common">Nematode worm</name>
    <dbReference type="NCBI Taxonomy" id="71465"/>
    <lineage>
        <taxon>Eukaryota</taxon>
        <taxon>Metazoa</taxon>
        <taxon>Ecdysozoa</taxon>
        <taxon>Nematoda</taxon>
        <taxon>Chromadorea</taxon>
        <taxon>Rhabditida</taxon>
        <taxon>Rhabditina</taxon>
        <taxon>Rhabditomorpha</taxon>
        <taxon>Strongyloidea</taxon>
        <taxon>Strongylidae</taxon>
        <taxon>Cylicostephanus</taxon>
    </lineage>
</organism>
<dbReference type="Proteomes" id="UP000271889">
    <property type="component" value="Unassembled WGS sequence"/>
</dbReference>
<gene>
    <name evidence="5" type="ORF">CGOC_LOCUS1142</name>
</gene>
<dbReference type="Pfam" id="PF00431">
    <property type="entry name" value="CUB"/>
    <property type="match status" value="1"/>
</dbReference>
<dbReference type="PROSITE" id="PS01180">
    <property type="entry name" value="CUB"/>
    <property type="match status" value="2"/>
</dbReference>
<evidence type="ECO:0000256" key="2">
    <source>
        <dbReference type="ARBA" id="ARBA00023157"/>
    </source>
</evidence>
<feature type="domain" description="CUB" evidence="4">
    <location>
        <begin position="202"/>
        <end position="260"/>
    </location>
</feature>
<keyword evidence="2 3" id="KW-1015">Disulfide bond</keyword>
<dbReference type="PANTHER" id="PTHR24251">
    <property type="entry name" value="OVOCHYMASE-RELATED"/>
    <property type="match status" value="1"/>
</dbReference>
<dbReference type="OrthoDB" id="10009301at2759"/>
<evidence type="ECO:0000256" key="1">
    <source>
        <dbReference type="ARBA" id="ARBA00022737"/>
    </source>
</evidence>
<dbReference type="SMART" id="SM00042">
    <property type="entry name" value="CUB"/>
    <property type="match status" value="1"/>
</dbReference>
<evidence type="ECO:0000313" key="5">
    <source>
        <dbReference type="EMBL" id="VDK47883.1"/>
    </source>
</evidence>
<proteinExistence type="predicted"/>
<evidence type="ECO:0000259" key="4">
    <source>
        <dbReference type="PROSITE" id="PS01180"/>
    </source>
</evidence>
<keyword evidence="6" id="KW-1185">Reference proteome</keyword>
<dbReference type="SUPFAM" id="SSF49854">
    <property type="entry name" value="Spermadhesin, CUB domain"/>
    <property type="match status" value="2"/>
</dbReference>
<keyword evidence="1" id="KW-0677">Repeat</keyword>
<dbReference type="AlphaFoldDB" id="A0A3P6QYI9"/>
<dbReference type="Gene3D" id="2.60.120.290">
    <property type="entry name" value="Spermadhesin, CUB domain"/>
    <property type="match status" value="2"/>
</dbReference>
<accession>A0A3P6QYI9</accession>
<reference evidence="5 6" key="1">
    <citation type="submission" date="2018-11" db="EMBL/GenBank/DDBJ databases">
        <authorList>
            <consortium name="Pathogen Informatics"/>
        </authorList>
    </citation>
    <scope>NUCLEOTIDE SEQUENCE [LARGE SCALE GENOMIC DNA]</scope>
</reference>
<dbReference type="InterPro" id="IPR035914">
    <property type="entry name" value="Sperma_CUB_dom_sf"/>
</dbReference>
<evidence type="ECO:0000256" key="3">
    <source>
        <dbReference type="PROSITE-ProRule" id="PRU00059"/>
    </source>
</evidence>
<dbReference type="InterPro" id="IPR000859">
    <property type="entry name" value="CUB_dom"/>
</dbReference>
<sequence length="343" mass="38296">MKPISIQVLDSPHSDARLMRRYCRKVVGAEPLTSDDHEIAVRYKQHGGAMLGPLYGFMAHFSTVCTDIVLTDFLGSIQSPGYPNNVWSSQYCSWTIKVPPGNRIQLNFHNFVVDRRYRYGVMPGKCSDNWLKFGDGEVAEATVKIGNSINITNKLVEACSDVAKPVVVKSKNNILHLTYQSKKQEQNHFWLTWTTIGKQICCGGTLISPSNISANINNLDRDSEQLECGWQIKAPVGKRILLIVDTLAIFQKSEASCQYNDEKQDFAGAAIFAGPSNRSGFPQYTACTSLRNLTYKSHTNELFLQLKYGMKTVMPDAEGYFFMANVSFIDADTTNRDECGGVV</sequence>
<name>A0A3P6QYI9_CYLGO</name>
<comment type="caution">
    <text evidence="3">Lacks conserved residue(s) required for the propagation of feature annotation.</text>
</comment>
<feature type="disulfide bond" evidence="3">
    <location>
        <begin position="65"/>
        <end position="92"/>
    </location>
</feature>
<feature type="non-terminal residue" evidence="5">
    <location>
        <position position="343"/>
    </location>
</feature>
<dbReference type="EMBL" id="UYRV01001988">
    <property type="protein sequence ID" value="VDK47883.1"/>
    <property type="molecule type" value="Genomic_DNA"/>
</dbReference>
<dbReference type="CDD" id="cd00041">
    <property type="entry name" value="CUB"/>
    <property type="match status" value="1"/>
</dbReference>
<protein>
    <recommendedName>
        <fullName evidence="4">CUB domain-containing protein</fullName>
    </recommendedName>
</protein>
<evidence type="ECO:0000313" key="6">
    <source>
        <dbReference type="Proteomes" id="UP000271889"/>
    </source>
</evidence>